<dbReference type="SMART" id="SM00239">
    <property type="entry name" value="C2"/>
    <property type="match status" value="3"/>
</dbReference>
<feature type="region of interest" description="Disordered" evidence="16">
    <location>
        <begin position="1"/>
        <end position="40"/>
    </location>
</feature>
<keyword evidence="9" id="KW-0256">Endoplasmic reticulum</keyword>
<dbReference type="GO" id="GO:0035091">
    <property type="term" value="F:phosphatidylinositol binding"/>
    <property type="evidence" value="ECO:0007669"/>
    <property type="project" value="TreeGrafter"/>
</dbReference>
<evidence type="ECO:0000256" key="12">
    <source>
        <dbReference type="ARBA" id="ARBA00023055"/>
    </source>
</evidence>
<keyword evidence="14 17" id="KW-0472">Membrane</keyword>
<evidence type="ECO:0000313" key="20">
    <source>
        <dbReference type="Proteomes" id="UP000515152"/>
    </source>
</evidence>
<evidence type="ECO:0000256" key="8">
    <source>
        <dbReference type="ARBA" id="ARBA00022737"/>
    </source>
</evidence>
<evidence type="ECO:0000256" key="11">
    <source>
        <dbReference type="ARBA" id="ARBA00022989"/>
    </source>
</evidence>
<dbReference type="RefSeq" id="XP_012692650.2">
    <property type="nucleotide sequence ID" value="XM_012837196.3"/>
</dbReference>
<evidence type="ECO:0000256" key="5">
    <source>
        <dbReference type="ARBA" id="ARBA00022475"/>
    </source>
</evidence>
<reference evidence="21" key="1">
    <citation type="submission" date="2025-08" db="UniProtKB">
        <authorList>
            <consortium name="RefSeq"/>
        </authorList>
    </citation>
    <scope>IDENTIFICATION</scope>
</reference>
<dbReference type="Pfam" id="PF00168">
    <property type="entry name" value="C2"/>
    <property type="match status" value="3"/>
</dbReference>
<evidence type="ECO:0000256" key="15">
    <source>
        <dbReference type="ARBA" id="ARBA00069840"/>
    </source>
</evidence>
<dbReference type="FunFam" id="2.60.40.150:FF:000114">
    <property type="entry name" value="Extended synaptotagmin 3"/>
    <property type="match status" value="1"/>
</dbReference>
<evidence type="ECO:0000313" key="21">
    <source>
        <dbReference type="RefSeq" id="XP_012692650.2"/>
    </source>
</evidence>
<evidence type="ECO:0000256" key="4">
    <source>
        <dbReference type="ARBA" id="ARBA00022448"/>
    </source>
</evidence>
<dbReference type="GO" id="GO:0005789">
    <property type="term" value="C:endoplasmic reticulum membrane"/>
    <property type="evidence" value="ECO:0007669"/>
    <property type="project" value="UniProtKB-SubCell"/>
</dbReference>
<evidence type="ECO:0000256" key="7">
    <source>
        <dbReference type="ARBA" id="ARBA00022723"/>
    </source>
</evidence>
<dbReference type="CTD" id="83850"/>
<evidence type="ECO:0000256" key="16">
    <source>
        <dbReference type="SAM" id="MobiDB-lite"/>
    </source>
</evidence>
<evidence type="ECO:0000259" key="19">
    <source>
        <dbReference type="PROSITE" id="PS51847"/>
    </source>
</evidence>
<dbReference type="InterPro" id="IPR039010">
    <property type="entry name" value="Synaptotagmin_SMP"/>
</dbReference>
<evidence type="ECO:0000256" key="17">
    <source>
        <dbReference type="SAM" id="Phobius"/>
    </source>
</evidence>
<feature type="compositionally biased region" description="Pro residues" evidence="16">
    <location>
        <begin position="635"/>
        <end position="649"/>
    </location>
</feature>
<dbReference type="KEGG" id="char:105908648"/>
<feature type="domain" description="SMP-LTD" evidence="19">
    <location>
        <begin position="154"/>
        <end position="332"/>
    </location>
</feature>
<dbReference type="InterPro" id="IPR051634">
    <property type="entry name" value="Extended_Synaptotagmin"/>
</dbReference>
<dbReference type="GO" id="GO:0006869">
    <property type="term" value="P:lipid transport"/>
    <property type="evidence" value="ECO:0007669"/>
    <property type="project" value="UniProtKB-KW"/>
</dbReference>
<keyword evidence="5" id="KW-1003">Cell membrane</keyword>
<name>A0A6P3W8Y8_CLUHA</name>
<evidence type="ECO:0000256" key="1">
    <source>
        <dbReference type="ARBA" id="ARBA00004202"/>
    </source>
</evidence>
<evidence type="ECO:0000259" key="18">
    <source>
        <dbReference type="PROSITE" id="PS50004"/>
    </source>
</evidence>
<feature type="transmembrane region" description="Helical" evidence="17">
    <location>
        <begin position="84"/>
        <end position="114"/>
    </location>
</feature>
<dbReference type="InterPro" id="IPR000008">
    <property type="entry name" value="C2_dom"/>
</dbReference>
<evidence type="ECO:0000256" key="3">
    <source>
        <dbReference type="ARBA" id="ARBA00005867"/>
    </source>
</evidence>
<feature type="region of interest" description="Disordered" evidence="16">
    <location>
        <begin position="502"/>
        <end position="527"/>
    </location>
</feature>
<sequence length="873" mass="99415">MRRRDAASRERDYAVPQTPQGSDQSTQQTPRGPPLTSTEGMHQGYFTELTQSIMTKAAPLSTEQFSAKDVNRILMEFLMYLGRVFLLCYPIYLTGFVGLSISWILLSLLLWTMWKNNRKWKDVRLDSAVNFLENERLMVDKELKDLPAWIDFTDIEKAHWINKILQQAWPFFGMFMEKLLKDNIQTLVRTSSPHLKTFSFTKVHFGQRPPRITGVRVYTHEVDKREVVLDLNIVYDGDVDIDTEVKAGIVAGIKGLQLEGMLRVILEPLIGQAPLVGGVTMFFIRRPTLQINWTGITNLLDTSAFSFLSEPTIMDIIASLMVLPNRMCIPLVDQVKVDLMRFPLPRGVVRVRLLEAKDLMAKDTFMLGLVKGKSDPYAILRVGNSQFKSKTIKENLNPRWDETYEYVVHEAPGQELEIDLFDEDTDKDDNLGCFQLDLGEVKREKQMDEWFELKKAKTGMVRLQLQWLSLQTDPGLLVETPQGSACAMLAVYLDNASNLPRDQSEFSHHEKHGKHSKEAKLTRRRNNPNSYVEFSMDEQTQKSKVAYASKDPVWEEGFTFFVHSVSNQVLNVQVKEPENKCPLGVMTLPLARLLNTSDLTLDHRFQLERSGSNSIIKMKATLRILKLEKAEPKPVATPQPETQPQPPAPQNQQRGPSAHAQPQAPQSGPAAPETGPSNGLYAEYPRQRLYDGPQTAPSTPSNMRRFDSHSMLSENSIASSRMDLSEGLPYPEAILNHTGSFGEIQLTVRYATLRNKLIVLVNSCRNLFPCSENGSDSYVRIYLLPDQRWNHRMRTPVKKRTVNPVFNEKFEFSVSLEEAKSRKLDVAVKNNRMFYVRERKEIGTVLIDLSGLDLAKGSTEWYELTLPGLKTTD</sequence>
<dbReference type="GO" id="GO:0008429">
    <property type="term" value="F:phosphatidylethanolamine binding"/>
    <property type="evidence" value="ECO:0007669"/>
    <property type="project" value="TreeGrafter"/>
</dbReference>
<feature type="region of interest" description="Disordered" evidence="16">
    <location>
        <begin position="632"/>
        <end position="681"/>
    </location>
</feature>
<feature type="domain" description="C2" evidence="18">
    <location>
        <begin position="740"/>
        <end position="862"/>
    </location>
</feature>
<feature type="compositionally biased region" description="Basic and acidic residues" evidence="16">
    <location>
        <begin position="1"/>
        <end position="13"/>
    </location>
</feature>
<proteinExistence type="inferred from homology"/>
<feature type="domain" description="C2" evidence="18">
    <location>
        <begin position="331"/>
        <end position="451"/>
    </location>
</feature>
<dbReference type="InterPro" id="IPR031468">
    <property type="entry name" value="SMP_LBD"/>
</dbReference>
<dbReference type="OrthoDB" id="1029639at2759"/>
<dbReference type="GO" id="GO:0005509">
    <property type="term" value="F:calcium ion binding"/>
    <property type="evidence" value="ECO:0007669"/>
    <property type="project" value="TreeGrafter"/>
</dbReference>
<dbReference type="SUPFAM" id="SSF49562">
    <property type="entry name" value="C2 domain (Calcium/lipid-binding domain, CaLB)"/>
    <property type="match status" value="3"/>
</dbReference>
<keyword evidence="13" id="KW-0446">Lipid-binding</keyword>
<evidence type="ECO:0000256" key="2">
    <source>
        <dbReference type="ARBA" id="ARBA00004477"/>
    </source>
</evidence>
<dbReference type="InterPro" id="IPR037752">
    <property type="entry name" value="C2C_KIAA1228"/>
</dbReference>
<feature type="compositionally biased region" description="Low complexity" evidence="16">
    <location>
        <begin position="650"/>
        <end position="672"/>
    </location>
</feature>
<evidence type="ECO:0000256" key="13">
    <source>
        <dbReference type="ARBA" id="ARBA00023121"/>
    </source>
</evidence>
<accession>A0A6P3W8Y8</accession>
<keyword evidence="20" id="KW-1185">Reference proteome</keyword>
<dbReference type="GO" id="GO:0005886">
    <property type="term" value="C:plasma membrane"/>
    <property type="evidence" value="ECO:0007669"/>
    <property type="project" value="UniProtKB-SubCell"/>
</dbReference>
<dbReference type="GO" id="GO:0005544">
    <property type="term" value="F:calcium-dependent phospholipid binding"/>
    <property type="evidence" value="ECO:0007669"/>
    <property type="project" value="TreeGrafter"/>
</dbReference>
<comment type="similarity">
    <text evidence="3">Belongs to the extended synaptotagmin family.</text>
</comment>
<keyword evidence="8" id="KW-0677">Repeat</keyword>
<dbReference type="PANTHER" id="PTHR45761:SF4">
    <property type="entry name" value="EXTENDED SYNAPTOTAGMIN-3"/>
    <property type="match status" value="1"/>
</dbReference>
<dbReference type="InterPro" id="IPR035892">
    <property type="entry name" value="C2_domain_sf"/>
</dbReference>
<organism evidence="20 21">
    <name type="scientific">Clupea harengus</name>
    <name type="common">Atlantic herring</name>
    <dbReference type="NCBI Taxonomy" id="7950"/>
    <lineage>
        <taxon>Eukaryota</taxon>
        <taxon>Metazoa</taxon>
        <taxon>Chordata</taxon>
        <taxon>Craniata</taxon>
        <taxon>Vertebrata</taxon>
        <taxon>Euteleostomi</taxon>
        <taxon>Actinopterygii</taxon>
        <taxon>Neopterygii</taxon>
        <taxon>Teleostei</taxon>
        <taxon>Clupei</taxon>
        <taxon>Clupeiformes</taxon>
        <taxon>Clupeoidei</taxon>
        <taxon>Clupeidae</taxon>
        <taxon>Clupea</taxon>
    </lineage>
</organism>
<keyword evidence="7" id="KW-0479">Metal-binding</keyword>
<dbReference type="GeneID" id="105908648"/>
<dbReference type="FunFam" id="2.60.40.150:FF:000025">
    <property type="entry name" value="Extended synaptotagmin 2"/>
    <property type="match status" value="1"/>
</dbReference>
<evidence type="ECO:0000256" key="6">
    <source>
        <dbReference type="ARBA" id="ARBA00022692"/>
    </source>
</evidence>
<keyword evidence="6 17" id="KW-0812">Transmembrane</keyword>
<keyword evidence="4" id="KW-0813">Transport</keyword>
<dbReference type="PROSITE" id="PS51847">
    <property type="entry name" value="SMP"/>
    <property type="match status" value="1"/>
</dbReference>
<dbReference type="PANTHER" id="PTHR45761">
    <property type="entry name" value="EXTENDED SYNAPTOTAGMIN-LIKE PROTEIN 2, ISOFORM C"/>
    <property type="match status" value="1"/>
</dbReference>
<dbReference type="CDD" id="cd04030">
    <property type="entry name" value="C2C_KIAA1228"/>
    <property type="match status" value="1"/>
</dbReference>
<dbReference type="GO" id="GO:0031210">
    <property type="term" value="F:phosphatidylcholine binding"/>
    <property type="evidence" value="ECO:0007669"/>
    <property type="project" value="TreeGrafter"/>
</dbReference>
<dbReference type="Gene3D" id="2.60.40.150">
    <property type="entry name" value="C2 domain"/>
    <property type="match status" value="3"/>
</dbReference>
<dbReference type="AlphaFoldDB" id="A0A6P3W8Y8"/>
<evidence type="ECO:0000256" key="10">
    <source>
        <dbReference type="ARBA" id="ARBA00022837"/>
    </source>
</evidence>
<evidence type="ECO:0000256" key="14">
    <source>
        <dbReference type="ARBA" id="ARBA00023136"/>
    </source>
</evidence>
<feature type="domain" description="C2" evidence="18">
    <location>
        <begin position="470"/>
        <end position="609"/>
    </location>
</feature>
<dbReference type="Pfam" id="PF17047">
    <property type="entry name" value="SMP_LBD"/>
    <property type="match status" value="1"/>
</dbReference>
<keyword evidence="12" id="KW-0445">Lipid transport</keyword>
<dbReference type="FunFam" id="2.60.40.150:FF:000093">
    <property type="entry name" value="Extended synaptotagmin 3"/>
    <property type="match status" value="1"/>
</dbReference>
<comment type="subcellular location">
    <subcellularLocation>
        <location evidence="1">Cell membrane</location>
        <topology evidence="1">Peripheral membrane protein</topology>
    </subcellularLocation>
    <subcellularLocation>
        <location evidence="2">Endoplasmic reticulum membrane</location>
        <topology evidence="2">Multi-pass membrane protein</topology>
    </subcellularLocation>
</comment>
<dbReference type="CDD" id="cd08391">
    <property type="entry name" value="C2A_C2C_Synaptotagmin_like"/>
    <property type="match status" value="1"/>
</dbReference>
<gene>
    <name evidence="21" type="primary">esyt3</name>
</gene>
<protein>
    <recommendedName>
        <fullName evidence="15">Extended synaptotagmin-3</fullName>
    </recommendedName>
</protein>
<dbReference type="GO" id="GO:0061817">
    <property type="term" value="P:endoplasmic reticulum-plasma membrane tethering"/>
    <property type="evidence" value="ECO:0007669"/>
    <property type="project" value="InterPro"/>
</dbReference>
<evidence type="ECO:0000256" key="9">
    <source>
        <dbReference type="ARBA" id="ARBA00022824"/>
    </source>
</evidence>
<dbReference type="CDD" id="cd04050">
    <property type="entry name" value="C2B_Synaptotagmin-like"/>
    <property type="match status" value="1"/>
</dbReference>
<dbReference type="InterPro" id="IPR037733">
    <property type="entry name" value="Ext_Synaptotagmin_C2A"/>
</dbReference>
<dbReference type="InterPro" id="IPR037749">
    <property type="entry name" value="Ext_Synaptotagmin_C2B"/>
</dbReference>
<dbReference type="PROSITE" id="PS50004">
    <property type="entry name" value="C2"/>
    <property type="match status" value="3"/>
</dbReference>
<keyword evidence="10" id="KW-0106">Calcium</keyword>
<keyword evidence="11 17" id="KW-1133">Transmembrane helix</keyword>
<dbReference type="Proteomes" id="UP000515152">
    <property type="component" value="Chromosome 2"/>
</dbReference>
<feature type="compositionally biased region" description="Polar residues" evidence="16">
    <location>
        <begin position="17"/>
        <end position="40"/>
    </location>
</feature>